<evidence type="ECO:0000313" key="3">
    <source>
        <dbReference type="Proteomes" id="UP001301769"/>
    </source>
</evidence>
<reference evidence="2" key="1">
    <citation type="journal article" date="2023" name="Mol. Phylogenet. Evol.">
        <title>Genome-scale phylogeny and comparative genomics of the fungal order Sordariales.</title>
        <authorList>
            <person name="Hensen N."/>
            <person name="Bonometti L."/>
            <person name="Westerberg I."/>
            <person name="Brannstrom I.O."/>
            <person name="Guillou S."/>
            <person name="Cros-Aarteil S."/>
            <person name="Calhoun S."/>
            <person name="Haridas S."/>
            <person name="Kuo A."/>
            <person name="Mondo S."/>
            <person name="Pangilinan J."/>
            <person name="Riley R."/>
            <person name="LaButti K."/>
            <person name="Andreopoulos B."/>
            <person name="Lipzen A."/>
            <person name="Chen C."/>
            <person name="Yan M."/>
            <person name="Daum C."/>
            <person name="Ng V."/>
            <person name="Clum A."/>
            <person name="Steindorff A."/>
            <person name="Ohm R.A."/>
            <person name="Martin F."/>
            <person name="Silar P."/>
            <person name="Natvig D.O."/>
            <person name="Lalanne C."/>
            <person name="Gautier V."/>
            <person name="Ament-Velasquez S.L."/>
            <person name="Kruys A."/>
            <person name="Hutchinson M.I."/>
            <person name="Powell A.J."/>
            <person name="Barry K."/>
            <person name="Miller A.N."/>
            <person name="Grigoriev I.V."/>
            <person name="Debuchy R."/>
            <person name="Gladieux P."/>
            <person name="Hiltunen Thoren M."/>
            <person name="Johannesson H."/>
        </authorList>
    </citation>
    <scope>NUCLEOTIDE SEQUENCE</scope>
    <source>
        <strain evidence="2">PSN293</strain>
    </source>
</reference>
<gene>
    <name evidence="2" type="ORF">QBC37DRAFT_325564</name>
</gene>
<dbReference type="PANTHER" id="PTHR35569">
    <property type="entry name" value="CYANAMIDE HYDRATASE DDI2-RELATED"/>
    <property type="match status" value="1"/>
</dbReference>
<dbReference type="PANTHER" id="PTHR35569:SF1">
    <property type="entry name" value="CYANAMIDE HYDRATASE DDI2-RELATED"/>
    <property type="match status" value="1"/>
</dbReference>
<evidence type="ECO:0000313" key="2">
    <source>
        <dbReference type="EMBL" id="KAK4208515.1"/>
    </source>
</evidence>
<keyword evidence="3" id="KW-1185">Reference proteome</keyword>
<name>A0AAN6XXM6_9PEZI</name>
<evidence type="ECO:0000256" key="1">
    <source>
        <dbReference type="SAM" id="MobiDB-lite"/>
    </source>
</evidence>
<evidence type="ECO:0008006" key="4">
    <source>
        <dbReference type="Google" id="ProtNLM"/>
    </source>
</evidence>
<dbReference type="EMBL" id="MU858240">
    <property type="protein sequence ID" value="KAK4208515.1"/>
    <property type="molecule type" value="Genomic_DNA"/>
</dbReference>
<proteinExistence type="predicted"/>
<accession>A0AAN6XXM6</accession>
<dbReference type="AlphaFoldDB" id="A0AAN6XXM6"/>
<dbReference type="Proteomes" id="UP001301769">
    <property type="component" value="Unassembled WGS sequence"/>
</dbReference>
<organism evidence="2 3">
    <name type="scientific">Rhypophila decipiens</name>
    <dbReference type="NCBI Taxonomy" id="261697"/>
    <lineage>
        <taxon>Eukaryota</taxon>
        <taxon>Fungi</taxon>
        <taxon>Dikarya</taxon>
        <taxon>Ascomycota</taxon>
        <taxon>Pezizomycotina</taxon>
        <taxon>Sordariomycetes</taxon>
        <taxon>Sordariomycetidae</taxon>
        <taxon>Sordariales</taxon>
        <taxon>Naviculisporaceae</taxon>
        <taxon>Rhypophila</taxon>
    </lineage>
</organism>
<reference evidence="2" key="2">
    <citation type="submission" date="2023-05" db="EMBL/GenBank/DDBJ databases">
        <authorList>
            <consortium name="Lawrence Berkeley National Laboratory"/>
            <person name="Steindorff A."/>
            <person name="Hensen N."/>
            <person name="Bonometti L."/>
            <person name="Westerberg I."/>
            <person name="Brannstrom I.O."/>
            <person name="Guillou S."/>
            <person name="Cros-Aarteil S."/>
            <person name="Calhoun S."/>
            <person name="Haridas S."/>
            <person name="Kuo A."/>
            <person name="Mondo S."/>
            <person name="Pangilinan J."/>
            <person name="Riley R."/>
            <person name="Labutti K."/>
            <person name="Andreopoulos B."/>
            <person name="Lipzen A."/>
            <person name="Chen C."/>
            <person name="Yanf M."/>
            <person name="Daum C."/>
            <person name="Ng V."/>
            <person name="Clum A."/>
            <person name="Ohm R."/>
            <person name="Martin F."/>
            <person name="Silar P."/>
            <person name="Natvig D."/>
            <person name="Lalanne C."/>
            <person name="Gautier V."/>
            <person name="Ament-Velasquez S.L."/>
            <person name="Kruys A."/>
            <person name="Hutchinson M.I."/>
            <person name="Powell A.J."/>
            <person name="Barry K."/>
            <person name="Miller A.N."/>
            <person name="Grigoriev I.V."/>
            <person name="Debuchy R."/>
            <person name="Gladieux P."/>
            <person name="Thoren M.H."/>
            <person name="Johannesson H."/>
        </authorList>
    </citation>
    <scope>NUCLEOTIDE SEQUENCE</scope>
    <source>
        <strain evidence="2">PSN293</strain>
    </source>
</reference>
<protein>
    <recommendedName>
        <fullName evidence="4">HD domain-containing protein</fullName>
    </recommendedName>
</protein>
<feature type="region of interest" description="Disordered" evidence="1">
    <location>
        <begin position="78"/>
        <end position="116"/>
    </location>
</feature>
<feature type="compositionally biased region" description="Pro residues" evidence="1">
    <location>
        <begin position="107"/>
        <end position="116"/>
    </location>
</feature>
<sequence>MCRPSSGSSTGTSGSEGVGSGVIPASVRALMPNHPACAEALSLAKASLPPSILYHSFRVFLYAQAFMRSFQDDLEENLPSPHPAIFTAPHPGPEPGKRSGLGISEPPSSPRRPPPSSIPPFPEHILFVGCILHDIGTAPQYDAIPERFEVVGADVAVPTNTTILTHHALQSQQIKDLWLALSLHTSPGIAERMGGVVRAIRLAVRADFGSYPVPHLNFKAEVLGGGELGAGTGNGLVNVIKWGLPRLEIEKELGDAVVRQALGDRRKAPSASWPGDLVRAWEEDPETEGVNKGF</sequence>
<comment type="caution">
    <text evidence="2">The sequence shown here is derived from an EMBL/GenBank/DDBJ whole genome shotgun (WGS) entry which is preliminary data.</text>
</comment>